<accession>A0A1Y6CA56</accession>
<dbReference type="InterPro" id="IPR005101">
    <property type="entry name" value="Cryptochr/Photolyase_FAD-bd"/>
</dbReference>
<dbReference type="Gene3D" id="1.10.10.1710">
    <property type="entry name" value="Deoxyribodipyrimidine photolyase-related"/>
    <property type="match status" value="1"/>
</dbReference>
<organism evidence="3 4">
    <name type="scientific">Pseudobacteriovorax antillogorgiicola</name>
    <dbReference type="NCBI Taxonomy" id="1513793"/>
    <lineage>
        <taxon>Bacteria</taxon>
        <taxon>Pseudomonadati</taxon>
        <taxon>Bdellovibrionota</taxon>
        <taxon>Oligoflexia</taxon>
        <taxon>Oligoflexales</taxon>
        <taxon>Pseudobacteriovoracaceae</taxon>
        <taxon>Pseudobacteriovorax</taxon>
    </lineage>
</organism>
<dbReference type="GO" id="GO:0016829">
    <property type="term" value="F:lyase activity"/>
    <property type="evidence" value="ECO:0007669"/>
    <property type="project" value="UniProtKB-KW"/>
</dbReference>
<evidence type="ECO:0000259" key="2">
    <source>
        <dbReference type="Pfam" id="PF03441"/>
    </source>
</evidence>
<protein>
    <submittedName>
        <fullName evidence="3">Deoxyribodipyrimidine photolyase-related protein</fullName>
    </submittedName>
</protein>
<dbReference type="Pfam" id="PF03441">
    <property type="entry name" value="FAD_binding_7"/>
    <property type="match status" value="1"/>
</dbReference>
<dbReference type="AlphaFoldDB" id="A0A1Y6CA56"/>
<dbReference type="Gene3D" id="1.10.579.10">
    <property type="entry name" value="DNA Cyclobutane Dipyrimidine Photolyase, subunit A, domain 3"/>
    <property type="match status" value="1"/>
</dbReference>
<proteinExistence type="predicted"/>
<evidence type="ECO:0000313" key="3">
    <source>
        <dbReference type="EMBL" id="SMF42714.1"/>
    </source>
</evidence>
<dbReference type="STRING" id="1513793.SAMN06296036_11312"/>
<dbReference type="PANTHER" id="PTHR38657:SF1">
    <property type="entry name" value="SLR1343 PROTEIN"/>
    <property type="match status" value="1"/>
</dbReference>
<dbReference type="InterPro" id="IPR014729">
    <property type="entry name" value="Rossmann-like_a/b/a_fold"/>
</dbReference>
<dbReference type="SUPFAM" id="SSF48173">
    <property type="entry name" value="Cryptochrome/photolyase FAD-binding domain"/>
    <property type="match status" value="1"/>
</dbReference>
<gene>
    <name evidence="3" type="ORF">SAMN06296036_11312</name>
</gene>
<dbReference type="EMBL" id="FWZT01000013">
    <property type="protein sequence ID" value="SMF42714.1"/>
    <property type="molecule type" value="Genomic_DNA"/>
</dbReference>
<feature type="region of interest" description="Disordered" evidence="1">
    <location>
        <begin position="162"/>
        <end position="198"/>
    </location>
</feature>
<dbReference type="InterPro" id="IPR036134">
    <property type="entry name" value="Crypto/Photolyase_FAD-like_sf"/>
</dbReference>
<dbReference type="Gene3D" id="3.40.50.620">
    <property type="entry name" value="HUPs"/>
    <property type="match status" value="1"/>
</dbReference>
<sequence length="494" mass="57165">MTNPLGIILGNQLFPLQQVKALPCKRFFMAESEELYKYFSPHKQKVAHCFAAMRSYRNELEQAGFEVFYIGAGSEQSQIPFTLALETVVDDLGADHVHMFEIEDKFFERRILDWAKDQDIAVQFQPSPMFIANRDDFKSYLKSSKRPFMKTFYESQRRKTGLMMTGDEPEGGQFSYDTENRKKLPSSYSPPRHWQRSEGPHDEAVIDFISKSLDAHPGTLHTLLWPTTRKESLKLLDHFIKLKLEGFGPYQDAIDPSDPYHYHSLISVALNTGLLLPQEVCDRVAKAKAPLASREGFIRQVLGWREFVRGIYQNYESKLYEGNHWNHKRKLGPAWYCGDLGIPPVDDAIKKALDTGYCHHIERLMILANIMNLCQIDPKDVYRWFMEMFIDSSDWVMAANVFGMGLMSDGGIFATKPYISGSNYILKMSHYKKGPWCDIWDGLYWQFIDRHQDYLSKNARMGFMVKQLGRISDDRKKTIYSAADHFLKDLDKGS</sequence>
<dbReference type="RefSeq" id="WP_132320992.1">
    <property type="nucleotide sequence ID" value="NZ_FWZT01000013.1"/>
</dbReference>
<name>A0A1Y6CA56_9BACT</name>
<dbReference type="OrthoDB" id="5288100at2"/>
<reference evidence="4" key="1">
    <citation type="submission" date="2017-04" db="EMBL/GenBank/DDBJ databases">
        <authorList>
            <person name="Varghese N."/>
            <person name="Submissions S."/>
        </authorList>
    </citation>
    <scope>NUCLEOTIDE SEQUENCE [LARGE SCALE GENOMIC DNA]</scope>
    <source>
        <strain evidence="4">RKEM611</strain>
    </source>
</reference>
<dbReference type="PANTHER" id="PTHR38657">
    <property type="entry name" value="SLR1343 PROTEIN"/>
    <property type="match status" value="1"/>
</dbReference>
<dbReference type="InterPro" id="IPR052551">
    <property type="entry name" value="UV-DNA_repair_photolyase"/>
</dbReference>
<evidence type="ECO:0000313" key="4">
    <source>
        <dbReference type="Proteomes" id="UP000192907"/>
    </source>
</evidence>
<feature type="domain" description="Cryptochrome/DNA photolyase FAD-binding" evidence="2">
    <location>
        <begin position="297"/>
        <end position="413"/>
    </location>
</feature>
<evidence type="ECO:0000256" key="1">
    <source>
        <dbReference type="SAM" id="MobiDB-lite"/>
    </source>
</evidence>
<dbReference type="Pfam" id="PF04244">
    <property type="entry name" value="DPRP"/>
    <property type="match status" value="1"/>
</dbReference>
<dbReference type="Proteomes" id="UP000192907">
    <property type="component" value="Unassembled WGS sequence"/>
</dbReference>
<keyword evidence="3" id="KW-0456">Lyase</keyword>
<keyword evidence="4" id="KW-1185">Reference proteome</keyword>
<dbReference type="Gene3D" id="1.25.40.80">
    <property type="match status" value="1"/>
</dbReference>
<dbReference type="InterPro" id="IPR007357">
    <property type="entry name" value="PhrB-like"/>
</dbReference>